<evidence type="ECO:0000313" key="2">
    <source>
        <dbReference type="Proteomes" id="UP001302274"/>
    </source>
</evidence>
<proteinExistence type="predicted"/>
<dbReference type="Gene3D" id="3.40.50.1820">
    <property type="entry name" value="alpha/beta hydrolase"/>
    <property type="match status" value="1"/>
</dbReference>
<protein>
    <recommendedName>
        <fullName evidence="3">Serine aminopeptidase S33 domain-containing protein</fullName>
    </recommendedName>
</protein>
<name>A0ABU5VQT1_9BACT</name>
<dbReference type="SUPFAM" id="SSF53474">
    <property type="entry name" value="alpha/beta-Hydrolases"/>
    <property type="match status" value="1"/>
</dbReference>
<keyword evidence="2" id="KW-1185">Reference proteome</keyword>
<sequence length="395" mass="45212">MNAINVFSKNFSQYRSRIQKRKDVLSYAKHTSAEEIVFNLQKLIKLKGKKDVLKTVLSITNSSIWLSRSAFTVLKSYFDVSSIDDLDLHTEKAQDIIANVINKRTVDATDQEIFKTVYHELAHSHLVDDYKTSLRMPQVNVTIVLVSGVFNEIFSTPAFKRGAETLLDKYNIKHIAPTVDGKKGARENSLALKKQIEEYMEINPDERLWFFCFSKGGIDTLHYLRSKGEKLSPNIVGFSFIATPIMGSDHINSRLLKIANAIGKVPEAVSKKMLGKEIDLIASELQKSLNKNFRESWFKRNHKLLPSKPFYTAIAFESKWQDSHVWMMLTKALFRSQKSNDGIVDVENAQFPFYFKGFNLGVLEGHHLVGSRSSFYDQEALMQAHLIFLDYKKLL</sequence>
<dbReference type="Proteomes" id="UP001302274">
    <property type="component" value="Unassembled WGS sequence"/>
</dbReference>
<accession>A0ABU5VQT1</accession>
<dbReference type="InterPro" id="IPR029058">
    <property type="entry name" value="AB_hydrolase_fold"/>
</dbReference>
<dbReference type="RefSeq" id="WP_323574217.1">
    <property type="nucleotide sequence ID" value="NZ_JAYGJQ010000001.1"/>
</dbReference>
<comment type="caution">
    <text evidence="1">The sequence shown here is derived from an EMBL/GenBank/DDBJ whole genome shotgun (WGS) entry which is preliminary data.</text>
</comment>
<dbReference type="EMBL" id="JAYGJQ010000001">
    <property type="protein sequence ID" value="MEA9354734.1"/>
    <property type="molecule type" value="Genomic_DNA"/>
</dbReference>
<gene>
    <name evidence="1" type="ORF">SHI21_00860</name>
</gene>
<evidence type="ECO:0000313" key="1">
    <source>
        <dbReference type="EMBL" id="MEA9354734.1"/>
    </source>
</evidence>
<organism evidence="1 2">
    <name type="scientific">Bacteriovorax antarcticus</name>
    <dbReference type="NCBI Taxonomy" id="3088717"/>
    <lineage>
        <taxon>Bacteria</taxon>
        <taxon>Pseudomonadati</taxon>
        <taxon>Bdellovibrionota</taxon>
        <taxon>Bacteriovoracia</taxon>
        <taxon>Bacteriovoracales</taxon>
        <taxon>Bacteriovoracaceae</taxon>
        <taxon>Bacteriovorax</taxon>
    </lineage>
</organism>
<reference evidence="1 2" key="1">
    <citation type="submission" date="2023-11" db="EMBL/GenBank/DDBJ databases">
        <title>A Novel Polar Bacteriovorax (B. antarcticus) Isolated from the Biocrust in Antarctica.</title>
        <authorList>
            <person name="Mun W."/>
            <person name="Choi S.Y."/>
            <person name="Mitchell R.J."/>
        </authorList>
    </citation>
    <scope>NUCLEOTIDE SEQUENCE [LARGE SCALE GENOMIC DNA]</scope>
    <source>
        <strain evidence="1 2">PP10</strain>
    </source>
</reference>
<evidence type="ECO:0008006" key="3">
    <source>
        <dbReference type="Google" id="ProtNLM"/>
    </source>
</evidence>